<dbReference type="Pfam" id="PF06140">
    <property type="entry name" value="Ifi-6-16"/>
    <property type="match status" value="1"/>
</dbReference>
<evidence type="ECO:0000256" key="2">
    <source>
        <dbReference type="ARBA" id="ARBA00007262"/>
    </source>
</evidence>
<feature type="region of interest" description="Disordered" evidence="6">
    <location>
        <begin position="242"/>
        <end position="263"/>
    </location>
</feature>
<comment type="caution">
    <text evidence="7">The sequence shown here is derived from an EMBL/GenBank/DDBJ whole genome shotgun (WGS) entry which is preliminary data.</text>
</comment>
<dbReference type="GO" id="GO:0016020">
    <property type="term" value="C:membrane"/>
    <property type="evidence" value="ECO:0007669"/>
    <property type="project" value="UniProtKB-SubCell"/>
</dbReference>
<proteinExistence type="inferred from homology"/>
<sequence>MEALPAQGLIHVHQHQYQNTSGDINMFLWTIITVMVAVLRCTTAIQATDDNEDNSPPAYLPENVLKWLDKLLYSPAAVKEVPKKAVETTPEPARHHKPPPEPARHRKPPPTYSKNTDTKSIIPRSVGIGVASVLGAGAMVAAAPFVLTAAGFTAAGAAAGSLAATMMSSAAIANGGAVAAGSTVAVLQSAGIAGIGTAATVALGATGAAVGGGMTSLLTEDKNTDTETKTSYDDDIWEDNIEDTGAGENNIEDTGDGDGGGGSWADSIKSSAAFIAYGGADAADNLVALLQSAGAATGLYTWDKETKTSDGDEN</sequence>
<organism evidence="7 8">
    <name type="scientific">Petrolisthes cinctipes</name>
    <name type="common">Flat porcelain crab</name>
    <dbReference type="NCBI Taxonomy" id="88211"/>
    <lineage>
        <taxon>Eukaryota</taxon>
        <taxon>Metazoa</taxon>
        <taxon>Ecdysozoa</taxon>
        <taxon>Arthropoda</taxon>
        <taxon>Crustacea</taxon>
        <taxon>Multicrustacea</taxon>
        <taxon>Malacostraca</taxon>
        <taxon>Eumalacostraca</taxon>
        <taxon>Eucarida</taxon>
        <taxon>Decapoda</taxon>
        <taxon>Pleocyemata</taxon>
        <taxon>Anomura</taxon>
        <taxon>Galatheoidea</taxon>
        <taxon>Porcellanidae</taxon>
        <taxon>Petrolisthes</taxon>
    </lineage>
</organism>
<dbReference type="PANTHER" id="PTHR16932:SF18">
    <property type="entry name" value="INTERFERON, ALPHA-INDUCIBLE PROTEIN 27-LIKE 2"/>
    <property type="match status" value="1"/>
</dbReference>
<protein>
    <submittedName>
        <fullName evidence="7">Uncharacterized protein</fullName>
    </submittedName>
</protein>
<evidence type="ECO:0000256" key="3">
    <source>
        <dbReference type="ARBA" id="ARBA00022692"/>
    </source>
</evidence>
<comment type="subcellular location">
    <subcellularLocation>
        <location evidence="1">Membrane</location>
        <topology evidence="1">Multi-pass membrane protein</topology>
    </subcellularLocation>
</comment>
<dbReference type="Proteomes" id="UP001286313">
    <property type="component" value="Unassembled WGS sequence"/>
</dbReference>
<evidence type="ECO:0000256" key="6">
    <source>
        <dbReference type="SAM" id="MobiDB-lite"/>
    </source>
</evidence>
<dbReference type="EMBL" id="JAWQEG010004044">
    <property type="protein sequence ID" value="KAK3863305.1"/>
    <property type="molecule type" value="Genomic_DNA"/>
</dbReference>
<evidence type="ECO:0000256" key="1">
    <source>
        <dbReference type="ARBA" id="ARBA00004141"/>
    </source>
</evidence>
<evidence type="ECO:0000256" key="5">
    <source>
        <dbReference type="ARBA" id="ARBA00023136"/>
    </source>
</evidence>
<gene>
    <name evidence="7" type="ORF">Pcinc_030917</name>
</gene>
<comment type="similarity">
    <text evidence="2">Belongs to the IFI6/IFI27 family.</text>
</comment>
<keyword evidence="3" id="KW-0812">Transmembrane</keyword>
<dbReference type="InterPro" id="IPR009311">
    <property type="entry name" value="IFI6/IFI27-like"/>
</dbReference>
<dbReference type="InterPro" id="IPR038213">
    <property type="entry name" value="IFI6/IFI27-like_sf"/>
</dbReference>
<accession>A0AAE1K5M5</accession>
<evidence type="ECO:0000313" key="7">
    <source>
        <dbReference type="EMBL" id="KAK3863305.1"/>
    </source>
</evidence>
<reference evidence="7" key="1">
    <citation type="submission" date="2023-10" db="EMBL/GenBank/DDBJ databases">
        <title>Genome assemblies of two species of porcelain crab, Petrolisthes cinctipes and Petrolisthes manimaculis (Anomura: Porcellanidae).</title>
        <authorList>
            <person name="Angst P."/>
        </authorList>
    </citation>
    <scope>NUCLEOTIDE SEQUENCE</scope>
    <source>
        <strain evidence="7">PB745_01</strain>
        <tissue evidence="7">Gill</tissue>
    </source>
</reference>
<feature type="region of interest" description="Disordered" evidence="6">
    <location>
        <begin position="82"/>
        <end position="118"/>
    </location>
</feature>
<keyword evidence="4" id="KW-1133">Transmembrane helix</keyword>
<keyword evidence="5" id="KW-0472">Membrane</keyword>
<evidence type="ECO:0000256" key="4">
    <source>
        <dbReference type="ARBA" id="ARBA00022989"/>
    </source>
</evidence>
<dbReference type="PANTHER" id="PTHR16932">
    <property type="entry name" value="INTERFERON ALPHA-INDUCIBLE PROTEIN 27"/>
    <property type="match status" value="1"/>
</dbReference>
<name>A0AAE1K5M5_PETCI</name>
<evidence type="ECO:0000313" key="8">
    <source>
        <dbReference type="Proteomes" id="UP001286313"/>
    </source>
</evidence>
<dbReference type="Gene3D" id="6.10.110.10">
    <property type="match status" value="1"/>
</dbReference>
<keyword evidence="8" id="KW-1185">Reference proteome</keyword>
<dbReference type="AlphaFoldDB" id="A0AAE1K5M5"/>